<organism evidence="3 4">
    <name type="scientific">Actinomadura violacea</name>
    <dbReference type="NCBI Taxonomy" id="2819934"/>
    <lineage>
        <taxon>Bacteria</taxon>
        <taxon>Bacillati</taxon>
        <taxon>Actinomycetota</taxon>
        <taxon>Actinomycetes</taxon>
        <taxon>Streptosporangiales</taxon>
        <taxon>Thermomonosporaceae</taxon>
        <taxon>Actinomadura</taxon>
    </lineage>
</organism>
<evidence type="ECO:0000256" key="1">
    <source>
        <dbReference type="SAM" id="MobiDB-lite"/>
    </source>
</evidence>
<proteinExistence type="predicted"/>
<feature type="transmembrane region" description="Helical" evidence="2">
    <location>
        <begin position="33"/>
        <end position="56"/>
    </location>
</feature>
<dbReference type="Proteomes" id="UP000680206">
    <property type="component" value="Unassembled WGS sequence"/>
</dbReference>
<name>A0ABS3S526_9ACTN</name>
<accession>A0ABS3S526</accession>
<keyword evidence="2" id="KW-1133">Transmembrane helix</keyword>
<comment type="caution">
    <text evidence="3">The sequence shown here is derived from an EMBL/GenBank/DDBJ whole genome shotgun (WGS) entry which is preliminary data.</text>
</comment>
<evidence type="ECO:0000313" key="4">
    <source>
        <dbReference type="Proteomes" id="UP000680206"/>
    </source>
</evidence>
<dbReference type="EMBL" id="JAGEPF010000032">
    <property type="protein sequence ID" value="MBO2464119.1"/>
    <property type="molecule type" value="Genomic_DNA"/>
</dbReference>
<gene>
    <name evidence="3" type="ORF">J4709_41770</name>
</gene>
<sequence length="82" mass="8567">MTLHENSGTDKSETNRASSTSLPGKVRDRVSEIMFVAVVVALPALALAMCAVPGHAQNTCPVCSTQYCSLCDGHPSDGSCIK</sequence>
<feature type="region of interest" description="Disordered" evidence="1">
    <location>
        <begin position="1"/>
        <end position="23"/>
    </location>
</feature>
<keyword evidence="4" id="KW-1185">Reference proteome</keyword>
<reference evidence="3 4" key="1">
    <citation type="submission" date="2021-03" db="EMBL/GenBank/DDBJ databases">
        <title>Actinomadura violae sp. nov., isolated from lichen in Thailand.</title>
        <authorList>
            <person name="Kanchanasin P."/>
            <person name="Saeng-In P."/>
            <person name="Phongsopitanun W."/>
            <person name="Yuki M."/>
            <person name="Kudo T."/>
            <person name="Ohkuma M."/>
            <person name="Tanasupawat S."/>
        </authorList>
    </citation>
    <scope>NUCLEOTIDE SEQUENCE [LARGE SCALE GENOMIC DNA]</scope>
    <source>
        <strain evidence="3 4">LCR2-06</strain>
    </source>
</reference>
<dbReference type="RefSeq" id="WP_208250432.1">
    <property type="nucleotide sequence ID" value="NZ_JAGEPF010000032.1"/>
</dbReference>
<keyword evidence="2" id="KW-0812">Transmembrane</keyword>
<evidence type="ECO:0000313" key="3">
    <source>
        <dbReference type="EMBL" id="MBO2464119.1"/>
    </source>
</evidence>
<evidence type="ECO:0000256" key="2">
    <source>
        <dbReference type="SAM" id="Phobius"/>
    </source>
</evidence>
<keyword evidence="2" id="KW-0472">Membrane</keyword>
<protein>
    <submittedName>
        <fullName evidence="3">Uncharacterized protein</fullName>
    </submittedName>
</protein>